<reference evidence="1" key="1">
    <citation type="submission" date="2019-08" db="EMBL/GenBank/DDBJ databases">
        <authorList>
            <person name="Kucharzyk K."/>
            <person name="Murdoch R.W."/>
            <person name="Higgins S."/>
            <person name="Loffler F."/>
        </authorList>
    </citation>
    <scope>NUCLEOTIDE SEQUENCE</scope>
</reference>
<gene>
    <name evidence="1" type="ORF">SDC9_201850</name>
</gene>
<protein>
    <submittedName>
        <fullName evidence="1">Uncharacterized protein</fullName>
    </submittedName>
</protein>
<comment type="caution">
    <text evidence="1">The sequence shown here is derived from an EMBL/GenBank/DDBJ whole genome shotgun (WGS) entry which is preliminary data.</text>
</comment>
<name>A0A645IS25_9ZZZZ</name>
<dbReference type="EMBL" id="VSSQ01122153">
    <property type="protein sequence ID" value="MPN54181.1"/>
    <property type="molecule type" value="Genomic_DNA"/>
</dbReference>
<organism evidence="1">
    <name type="scientific">bioreactor metagenome</name>
    <dbReference type="NCBI Taxonomy" id="1076179"/>
    <lineage>
        <taxon>unclassified sequences</taxon>
        <taxon>metagenomes</taxon>
        <taxon>ecological metagenomes</taxon>
    </lineage>
</organism>
<proteinExistence type="predicted"/>
<evidence type="ECO:0000313" key="1">
    <source>
        <dbReference type="EMBL" id="MPN54181.1"/>
    </source>
</evidence>
<sequence length="40" mass="4238">MADGVGIAGHPGHDVPDPGVVEEVEIQLLQFPVHVLAQHE</sequence>
<accession>A0A645IS25</accession>
<dbReference type="AlphaFoldDB" id="A0A645IS25"/>